<dbReference type="AlphaFoldDB" id="A0A6N2SAR9"/>
<keyword evidence="1" id="KW-1133">Transmembrane helix</keyword>
<gene>
    <name evidence="2" type="ORF">AULFYP135_00829</name>
</gene>
<feature type="transmembrane region" description="Helical" evidence="1">
    <location>
        <begin position="86"/>
        <end position="112"/>
    </location>
</feature>
<evidence type="ECO:0000313" key="2">
    <source>
        <dbReference type="EMBL" id="VYS90014.1"/>
    </source>
</evidence>
<reference evidence="2" key="1">
    <citation type="submission" date="2019-11" db="EMBL/GenBank/DDBJ databases">
        <authorList>
            <person name="Feng L."/>
        </authorList>
    </citation>
    <scope>NUCLEOTIDE SEQUENCE</scope>
    <source>
        <strain evidence="2">AundefinedLFYP135</strain>
    </source>
</reference>
<dbReference type="Pfam" id="PF04854">
    <property type="entry name" value="DUF624"/>
    <property type="match status" value="1"/>
</dbReference>
<organism evidence="2">
    <name type="scientific">uncultured Anaerotruncus sp</name>
    <dbReference type="NCBI Taxonomy" id="905011"/>
    <lineage>
        <taxon>Bacteria</taxon>
        <taxon>Bacillati</taxon>
        <taxon>Bacillota</taxon>
        <taxon>Clostridia</taxon>
        <taxon>Eubacteriales</taxon>
        <taxon>Oscillospiraceae</taxon>
        <taxon>Anaerotruncus</taxon>
        <taxon>environmental samples</taxon>
    </lineage>
</organism>
<keyword evidence="1" id="KW-0812">Transmembrane</keyword>
<protein>
    <recommendedName>
        <fullName evidence="3">DUF624 domain-containing protein</fullName>
    </recommendedName>
</protein>
<evidence type="ECO:0008006" key="3">
    <source>
        <dbReference type="Google" id="ProtNLM"/>
    </source>
</evidence>
<evidence type="ECO:0000256" key="1">
    <source>
        <dbReference type="SAM" id="Phobius"/>
    </source>
</evidence>
<dbReference type="EMBL" id="CACRSL010000003">
    <property type="protein sequence ID" value="VYS90014.1"/>
    <property type="molecule type" value="Genomic_DNA"/>
</dbReference>
<dbReference type="InterPro" id="IPR006938">
    <property type="entry name" value="DUF624"/>
</dbReference>
<keyword evidence="1" id="KW-0472">Membrane</keyword>
<accession>A0A6N2SAR9</accession>
<feature type="transmembrane region" description="Helical" evidence="1">
    <location>
        <begin position="183"/>
        <end position="205"/>
    </location>
</feature>
<proteinExistence type="predicted"/>
<feature type="transmembrane region" description="Helical" evidence="1">
    <location>
        <begin position="36"/>
        <end position="58"/>
    </location>
</feature>
<name>A0A6N2SAR9_9FIRM</name>
<feature type="transmembrane region" description="Helical" evidence="1">
    <location>
        <begin position="156"/>
        <end position="177"/>
    </location>
</feature>
<feature type="transmembrane region" description="Helical" evidence="1">
    <location>
        <begin position="118"/>
        <end position="144"/>
    </location>
</feature>
<sequence length="235" mass="26793">MGNSLSSPREPLEKRRFFVFIEVFFHKFWKLIGLNLLFLLSCIPVVTIGPALCAMAYVTRNFAIGKPLFLVSDYWGTFRKNWKQGFIYGLFFCGSLGIVGVVITLCLPYTAHNPLFQIPLYLCWAVIGVLIIVNFYAPLMIVTLDLPLWDILKNAFILSLVALRTNLITLFLVGNLLLACLYFYPYSAFFVVTILPAFLSLVASFNSYPIVEKFLILPYASQQKREDSIFRDSSH</sequence>